<organism evidence="1 2">
    <name type="scientific">Escherichia coli</name>
    <dbReference type="NCBI Taxonomy" id="562"/>
    <lineage>
        <taxon>Bacteria</taxon>
        <taxon>Pseudomonadati</taxon>
        <taxon>Pseudomonadota</taxon>
        <taxon>Gammaproteobacteria</taxon>
        <taxon>Enterobacterales</taxon>
        <taxon>Enterobacteriaceae</taxon>
        <taxon>Escherichia</taxon>
    </lineage>
</organism>
<gene>
    <name evidence="1" type="ORF">BQ8769_173</name>
</gene>
<dbReference type="EMBL" id="LT719075">
    <property type="protein sequence ID" value="SJK83555.1"/>
    <property type="molecule type" value="Genomic_DNA"/>
</dbReference>
<accession>A0A1W1EMH0</accession>
<dbReference type="AlphaFoldDB" id="A0A1W1EMH0"/>
<protein>
    <submittedName>
        <fullName evidence="1">Uncharacterized protein</fullName>
    </submittedName>
</protein>
<sequence>MAFKLYIVFIFFLKKQKIPNIDKTESDSSGIANVLADVPDKTVQKQSVRRHVE</sequence>
<reference evidence="2" key="1">
    <citation type="submission" date="2017-01" db="EMBL/GenBank/DDBJ databases">
        <authorList>
            <person name="Joensson R."/>
        </authorList>
    </citation>
    <scope>NUCLEOTIDE SEQUENCE [LARGE SCALE GENOMIC DNA]</scope>
</reference>
<name>A0A1W1EMH0_ECOLX</name>
<proteinExistence type="predicted"/>
<evidence type="ECO:0000313" key="2">
    <source>
        <dbReference type="Proteomes" id="UP000245997"/>
    </source>
</evidence>
<evidence type="ECO:0000313" key="1">
    <source>
        <dbReference type="EMBL" id="SJK83555.1"/>
    </source>
</evidence>
<dbReference type="Proteomes" id="UP000245997">
    <property type="component" value="Plasmid pAA"/>
</dbReference>